<dbReference type="Pfam" id="PF12833">
    <property type="entry name" value="HTH_18"/>
    <property type="match status" value="1"/>
</dbReference>
<sequence length="335" mass="36850">MTLEATVSMGWVNTVIDAARRLGVGDTVLLETAGLPARALAWERWPIDFITRLWHAAERCTHDPGFGLKVGTGVRPASIDAVSFAMQSAATLREAITLVQKYQRLISDGGRFQMLPGSRGTWIVYHPRQGRLAFSPHQIEAVLSAVVSLTDWIAGSAVRPVRVQFSQARLGPVRGYREVFGCPVDFEQAFSGLLVSNEVLDKPLPQADPALAQVHEQYNAGRLAALEKGAVSAEDLRQWLVARVGPTLPRRAEAAGALGISERTLARRLETQGYTFNSLLDEVRQELALAAVRESRQSLADIALSLGFAEPSTFYRAFHRWTGMPPARWRKLEAV</sequence>
<dbReference type="SMART" id="SM00342">
    <property type="entry name" value="HTH_ARAC"/>
    <property type="match status" value="1"/>
</dbReference>
<dbReference type="GO" id="GO:0005829">
    <property type="term" value="C:cytosol"/>
    <property type="evidence" value="ECO:0007669"/>
    <property type="project" value="TreeGrafter"/>
</dbReference>
<evidence type="ECO:0000256" key="1">
    <source>
        <dbReference type="ARBA" id="ARBA00023015"/>
    </source>
</evidence>
<keyword evidence="2" id="KW-0238">DNA-binding</keyword>
<dbReference type="GO" id="GO:0003700">
    <property type="term" value="F:DNA-binding transcription factor activity"/>
    <property type="evidence" value="ECO:0007669"/>
    <property type="project" value="InterPro"/>
</dbReference>
<keyword evidence="1" id="KW-0805">Transcription regulation</keyword>
<keyword evidence="6" id="KW-1185">Reference proteome</keyword>
<dbReference type="RefSeq" id="WP_072677928.1">
    <property type="nucleotide sequence ID" value="NZ_MPKY01000001.1"/>
</dbReference>
<dbReference type="InterPro" id="IPR009057">
    <property type="entry name" value="Homeodomain-like_sf"/>
</dbReference>
<dbReference type="SUPFAM" id="SSF46689">
    <property type="entry name" value="Homeodomain-like"/>
    <property type="match status" value="1"/>
</dbReference>
<gene>
    <name evidence="5" type="ORF">BEE62_14470</name>
</gene>
<proteinExistence type="predicted"/>
<evidence type="ECO:0000313" key="6">
    <source>
        <dbReference type="Proteomes" id="UP000183986"/>
    </source>
</evidence>
<dbReference type="PANTHER" id="PTHR47894:SF1">
    <property type="entry name" value="HTH-TYPE TRANSCRIPTIONAL REGULATOR VQSM"/>
    <property type="match status" value="1"/>
</dbReference>
<evidence type="ECO:0000256" key="3">
    <source>
        <dbReference type="ARBA" id="ARBA00023163"/>
    </source>
</evidence>
<dbReference type="InterPro" id="IPR018060">
    <property type="entry name" value="HTH_AraC"/>
</dbReference>
<feature type="domain" description="HTH araC/xylS-type" evidence="4">
    <location>
        <begin position="234"/>
        <end position="332"/>
    </location>
</feature>
<dbReference type="Proteomes" id="UP000183986">
    <property type="component" value="Unassembled WGS sequence"/>
</dbReference>
<accession>A0A1M2V0R1</accession>
<comment type="caution">
    <text evidence="5">The sequence shown here is derived from an EMBL/GenBank/DDBJ whole genome shotgun (WGS) entry which is preliminary data.</text>
</comment>
<dbReference type="Pfam" id="PF12625">
    <property type="entry name" value="Arabinose_bd"/>
    <property type="match status" value="1"/>
</dbReference>
<evidence type="ECO:0000256" key="2">
    <source>
        <dbReference type="ARBA" id="ARBA00023125"/>
    </source>
</evidence>
<dbReference type="Gene3D" id="1.10.10.60">
    <property type="entry name" value="Homeodomain-like"/>
    <property type="match status" value="1"/>
</dbReference>
<dbReference type="EMBL" id="MPKY01000001">
    <property type="protein sequence ID" value="OJT01159.1"/>
    <property type="molecule type" value="Genomic_DNA"/>
</dbReference>
<organism evidence="5 6">
    <name type="scientific">Marinobacter nauticus</name>
    <name type="common">Marinobacter hydrocarbonoclasticus</name>
    <name type="synonym">Marinobacter aquaeolei</name>
    <dbReference type="NCBI Taxonomy" id="2743"/>
    <lineage>
        <taxon>Bacteria</taxon>
        <taxon>Pseudomonadati</taxon>
        <taxon>Pseudomonadota</taxon>
        <taxon>Gammaproteobacteria</taxon>
        <taxon>Pseudomonadales</taxon>
        <taxon>Marinobacteraceae</taxon>
        <taxon>Marinobacter</taxon>
    </lineage>
</organism>
<dbReference type="PANTHER" id="PTHR47894">
    <property type="entry name" value="HTH-TYPE TRANSCRIPTIONAL REGULATOR GADX"/>
    <property type="match status" value="1"/>
</dbReference>
<dbReference type="OrthoDB" id="6816069at2"/>
<dbReference type="AlphaFoldDB" id="A0A1M2V0R1"/>
<reference evidence="5" key="1">
    <citation type="submission" date="2016-11" db="EMBL/GenBank/DDBJ databases">
        <title>Draft Genome Sequence of Marinobacter hydrocarbonoclasticus strain STW2, a polyaromatic aromatic hydrocarbon degrading and denitrifying bacterium from rhizosphere of Seagrass Enhalus acodoides.</title>
        <authorList>
            <person name="Ling J."/>
            <person name="Dong J."/>
        </authorList>
    </citation>
    <scope>NUCLEOTIDE SEQUENCE [LARGE SCALE GENOMIC DNA]</scope>
    <source>
        <strain evidence="5">STW2</strain>
    </source>
</reference>
<evidence type="ECO:0000259" key="4">
    <source>
        <dbReference type="PROSITE" id="PS01124"/>
    </source>
</evidence>
<dbReference type="PROSITE" id="PS01124">
    <property type="entry name" value="HTH_ARAC_FAMILY_2"/>
    <property type="match status" value="1"/>
</dbReference>
<protein>
    <submittedName>
        <fullName evidence="5">Fis family transcriptional regulator</fullName>
    </submittedName>
</protein>
<dbReference type="GO" id="GO:0000976">
    <property type="term" value="F:transcription cis-regulatory region binding"/>
    <property type="evidence" value="ECO:0007669"/>
    <property type="project" value="TreeGrafter"/>
</dbReference>
<evidence type="ECO:0000313" key="5">
    <source>
        <dbReference type="EMBL" id="OJT01159.1"/>
    </source>
</evidence>
<dbReference type="InterPro" id="IPR032687">
    <property type="entry name" value="AraC-type_N"/>
</dbReference>
<keyword evidence="3" id="KW-0804">Transcription</keyword>
<name>A0A1M2V0R1_MARNT</name>